<accession>A0A4T0NJH0</accession>
<proteinExistence type="inferred from homology"/>
<comment type="function">
    <text evidence="7">Component of the Mediator complex, a coactivator involved in the regulated transcription of nearly all RNA polymerase II-dependent genes. Mediator functions as a bridge to convey information from gene-specific regulatory proteins to the basal RNA polymerase II transcription machinery. Mediator is recruited to promoters by direct interactions with regulatory proteins and serves as a scaffold for the assembly of a functional preinitiation complex with RNA polymerase II and the general transcription factors.</text>
</comment>
<evidence type="ECO:0000313" key="9">
    <source>
        <dbReference type="EMBL" id="TIB97173.1"/>
    </source>
</evidence>
<evidence type="ECO:0000313" key="10">
    <source>
        <dbReference type="Proteomes" id="UP000307169"/>
    </source>
</evidence>
<dbReference type="EMBL" id="SPRH01000051">
    <property type="protein sequence ID" value="TIB97173.1"/>
    <property type="molecule type" value="Genomic_DNA"/>
</dbReference>
<dbReference type="GO" id="GO:0045944">
    <property type="term" value="P:positive regulation of transcription by RNA polymerase II"/>
    <property type="evidence" value="ECO:0007669"/>
    <property type="project" value="UniProtKB-ARBA"/>
</dbReference>
<dbReference type="Proteomes" id="UP000307169">
    <property type="component" value="Unassembled WGS sequence"/>
</dbReference>
<evidence type="ECO:0000256" key="5">
    <source>
        <dbReference type="ARBA" id="ARBA00023163"/>
    </source>
</evidence>
<evidence type="ECO:0000256" key="3">
    <source>
        <dbReference type="ARBA" id="ARBA00023015"/>
    </source>
</evidence>
<evidence type="ECO:0000256" key="7">
    <source>
        <dbReference type="RuleBase" id="RU364059"/>
    </source>
</evidence>
<dbReference type="InterPro" id="IPR019680">
    <property type="entry name" value="Mediator_Med1"/>
</dbReference>
<feature type="domain" description="Mediator complex subunit Med1" evidence="8">
    <location>
        <begin position="95"/>
        <end position="249"/>
    </location>
</feature>
<protein>
    <recommendedName>
        <fullName evidence="7">Mediator of RNA polymerase II transcription subunit 1</fullName>
    </recommendedName>
    <alternativeName>
        <fullName evidence="7">Mediator complex subunit 1</fullName>
    </alternativeName>
</protein>
<evidence type="ECO:0000259" key="8">
    <source>
        <dbReference type="Pfam" id="PF10744"/>
    </source>
</evidence>
<organism evidence="9 10">
    <name type="scientific">Wallemia mellicola</name>
    <dbReference type="NCBI Taxonomy" id="1708541"/>
    <lineage>
        <taxon>Eukaryota</taxon>
        <taxon>Fungi</taxon>
        <taxon>Dikarya</taxon>
        <taxon>Basidiomycota</taxon>
        <taxon>Wallemiomycotina</taxon>
        <taxon>Wallemiomycetes</taxon>
        <taxon>Wallemiales</taxon>
        <taxon>Wallemiaceae</taxon>
        <taxon>Wallemia</taxon>
    </lineage>
</organism>
<evidence type="ECO:0000256" key="4">
    <source>
        <dbReference type="ARBA" id="ARBA00023159"/>
    </source>
</evidence>
<dbReference type="Pfam" id="PF10744">
    <property type="entry name" value="Med1"/>
    <property type="match status" value="1"/>
</dbReference>
<comment type="subcellular location">
    <subcellularLocation>
        <location evidence="1 7">Nucleus</location>
    </subcellularLocation>
</comment>
<evidence type="ECO:0000256" key="2">
    <source>
        <dbReference type="ARBA" id="ARBA00006210"/>
    </source>
</evidence>
<name>A0A4T0NJH0_9BASI</name>
<evidence type="ECO:0000256" key="6">
    <source>
        <dbReference type="ARBA" id="ARBA00023242"/>
    </source>
</evidence>
<dbReference type="GO" id="GO:0016592">
    <property type="term" value="C:mediator complex"/>
    <property type="evidence" value="ECO:0007669"/>
    <property type="project" value="InterPro"/>
</dbReference>
<gene>
    <name evidence="9" type="ORF">E3Q17_03513</name>
</gene>
<dbReference type="GO" id="GO:0003712">
    <property type="term" value="F:transcription coregulator activity"/>
    <property type="evidence" value="ECO:0007669"/>
    <property type="project" value="InterPro"/>
</dbReference>
<keyword evidence="5 7" id="KW-0804">Transcription</keyword>
<comment type="similarity">
    <text evidence="2 7">Belongs to the Mediator complex subunit 1 family.</text>
</comment>
<keyword evidence="3 7" id="KW-0805">Transcription regulation</keyword>
<comment type="caution">
    <text evidence="9">The sequence shown here is derived from an EMBL/GenBank/DDBJ whole genome shotgun (WGS) entry which is preliminary data.</text>
</comment>
<evidence type="ECO:0000256" key="1">
    <source>
        <dbReference type="ARBA" id="ARBA00004123"/>
    </source>
</evidence>
<dbReference type="AlphaFoldDB" id="A0A4T0NJH0"/>
<sequence length="555" mass="62344">MTDAFSLYFDILNKNTAYNKHSDVELLIRLKNLMVDMDDSDKVGKYREVHSFLKNHHNQVKATTNDTLQASAIHSLLERRSTYQTPYVRDNTETRSTSSMMSRIEATAKEFGLEAFQDQSQQADVTVHTVTIAGTILVIDVDLTSTQSNTSLTRLKTTYATNSSINLEPVDNLLIRDLDGYVSLEPNSSGPESAALQSERHFINFKRNLQQLVVLDKLSQSIGNQTDLFVNFEILSKAFADLSVIENAATSEVKHLHLYPSLDINGHGFSLLHTPRPYLTQVLHVSSQHLLDPDEALRSISLQDTYSIHLELRENGFPFKQTFPSKVQPYLKAQLPFNTNIQPLPGNVDRITAYAVLNKSLYLPKSACIAIQAALGYSDNVSDQQIVKLTWLDCIYQRELQKPIGLVSQSVANFKRQIYRFNNPENDQTIIKLSAIPFKSFSDLLRIIEILKTHLFIDELITSCLRNSSEAETINDGLEIALSLNTESLSIEVIVGSTNCTIAVEQNDLAILSNTLDEGMKVGFSQVIRKTRNLPIALSWLTKKLDGDNDTMQLD</sequence>
<reference evidence="9 10" key="1">
    <citation type="submission" date="2019-03" db="EMBL/GenBank/DDBJ databases">
        <title>Sequencing 25 genomes of Wallemia mellicola.</title>
        <authorList>
            <person name="Gostincar C."/>
        </authorList>
    </citation>
    <scope>NUCLEOTIDE SEQUENCE [LARGE SCALE GENOMIC DNA]</scope>
    <source>
        <strain evidence="9 10">EXF-1262</strain>
    </source>
</reference>
<keyword evidence="6 7" id="KW-0539">Nucleus</keyword>
<keyword evidence="4 7" id="KW-0010">Activator</keyword>